<dbReference type="EMBL" id="OU898278">
    <property type="protein sequence ID" value="CAG9832277.1"/>
    <property type="molecule type" value="Genomic_DNA"/>
</dbReference>
<accession>A0A9N9T135</accession>
<evidence type="ECO:0000256" key="1">
    <source>
        <dbReference type="SAM" id="MobiDB-lite"/>
    </source>
</evidence>
<name>A0A9N9T135_DIABA</name>
<gene>
    <name evidence="2" type="ORF">DIABBA_LOCUS5792</name>
</gene>
<proteinExistence type="predicted"/>
<dbReference type="AlphaFoldDB" id="A0A9N9T135"/>
<reference evidence="2" key="1">
    <citation type="submission" date="2022-01" db="EMBL/GenBank/DDBJ databases">
        <authorList>
            <person name="King R."/>
        </authorList>
    </citation>
    <scope>NUCLEOTIDE SEQUENCE</scope>
</reference>
<dbReference type="InterPro" id="IPR036412">
    <property type="entry name" value="HAD-like_sf"/>
</dbReference>
<dbReference type="GO" id="GO:0005992">
    <property type="term" value="P:trehalose biosynthetic process"/>
    <property type="evidence" value="ECO:0007669"/>
    <property type="project" value="InterPro"/>
</dbReference>
<feature type="compositionally biased region" description="Basic and acidic residues" evidence="1">
    <location>
        <begin position="28"/>
        <end position="39"/>
    </location>
</feature>
<protein>
    <recommendedName>
        <fullName evidence="4">Trehalose-phosphatase</fullName>
    </recommendedName>
</protein>
<dbReference type="Pfam" id="PF02358">
    <property type="entry name" value="Trehalose_PPase"/>
    <property type="match status" value="1"/>
</dbReference>
<evidence type="ECO:0000313" key="2">
    <source>
        <dbReference type="EMBL" id="CAG9832277.1"/>
    </source>
</evidence>
<dbReference type="Gene3D" id="3.40.50.1000">
    <property type="entry name" value="HAD superfamily/HAD-like"/>
    <property type="match status" value="1"/>
</dbReference>
<feature type="region of interest" description="Disordered" evidence="1">
    <location>
        <begin position="21"/>
        <end position="78"/>
    </location>
</feature>
<organism evidence="2 3">
    <name type="scientific">Diabrotica balteata</name>
    <name type="common">Banded cucumber beetle</name>
    <dbReference type="NCBI Taxonomy" id="107213"/>
    <lineage>
        <taxon>Eukaryota</taxon>
        <taxon>Metazoa</taxon>
        <taxon>Ecdysozoa</taxon>
        <taxon>Arthropoda</taxon>
        <taxon>Hexapoda</taxon>
        <taxon>Insecta</taxon>
        <taxon>Pterygota</taxon>
        <taxon>Neoptera</taxon>
        <taxon>Endopterygota</taxon>
        <taxon>Coleoptera</taxon>
        <taxon>Polyphaga</taxon>
        <taxon>Cucujiformia</taxon>
        <taxon>Chrysomeloidea</taxon>
        <taxon>Chrysomelidae</taxon>
        <taxon>Galerucinae</taxon>
        <taxon>Diabroticina</taxon>
        <taxon>Diabroticites</taxon>
        <taxon>Diabrotica</taxon>
    </lineage>
</organism>
<dbReference type="SUPFAM" id="SSF56784">
    <property type="entry name" value="HAD-like"/>
    <property type="match status" value="1"/>
</dbReference>
<evidence type="ECO:0000313" key="3">
    <source>
        <dbReference type="Proteomes" id="UP001153709"/>
    </source>
</evidence>
<sequence length="331" mass="37318">MFGDIINKVSSWVVSFKNEEDTSTIPAEDARSVDSHLFENNECTGVSNLEQTKNTESTSSTSKESSTSIQNSHSESDSFIKQNEHHSVDTLVFSPEVFSNAISSAVAIVKDTVSKLKESIEYKNILSEFNKEQDQFIQNQQDDLALSLPPWVGCPNEHILKENCLSLSSDLRHFLRLEVIYPDGSKYDHQLPSNFEDQVKELIAKLQEKLRAPAHLREEMEKEATKIIEAANFKSSKAHMAVEARPKVDWNKGSVALLLLEKKYGKDWNKETKVIFVGDDTTDEDAMRALKGNAALFRIANCTAETYADKIISSTEDTLKVLKIVQKHFKK</sequence>
<feature type="compositionally biased region" description="Polar residues" evidence="1">
    <location>
        <begin position="41"/>
        <end position="50"/>
    </location>
</feature>
<keyword evidence="3" id="KW-1185">Reference proteome</keyword>
<dbReference type="OrthoDB" id="755951at2759"/>
<feature type="compositionally biased region" description="Low complexity" evidence="1">
    <location>
        <begin position="51"/>
        <end position="72"/>
    </location>
</feature>
<dbReference type="InterPro" id="IPR023214">
    <property type="entry name" value="HAD_sf"/>
</dbReference>
<dbReference type="Proteomes" id="UP001153709">
    <property type="component" value="Chromosome 3"/>
</dbReference>
<evidence type="ECO:0008006" key="4">
    <source>
        <dbReference type="Google" id="ProtNLM"/>
    </source>
</evidence>
<dbReference type="InterPro" id="IPR003337">
    <property type="entry name" value="Trehalose_PPase"/>
</dbReference>